<comment type="subcellular location">
    <subcellularLocation>
        <location evidence="1">Cell membrane</location>
        <topology evidence="1">Multi-pass membrane protein</topology>
    </subcellularLocation>
</comment>
<feature type="transmembrane region" description="Helical" evidence="6">
    <location>
        <begin position="178"/>
        <end position="199"/>
    </location>
</feature>
<dbReference type="AlphaFoldDB" id="A0A3B0ULD8"/>
<evidence type="ECO:0000256" key="4">
    <source>
        <dbReference type="ARBA" id="ARBA00022989"/>
    </source>
</evidence>
<accession>A0A3B0ULD8</accession>
<evidence type="ECO:0000256" key="3">
    <source>
        <dbReference type="ARBA" id="ARBA00022692"/>
    </source>
</evidence>
<dbReference type="PANTHER" id="PTHR30086">
    <property type="entry name" value="ARGININE EXPORTER PROTEIN ARGO"/>
    <property type="match status" value="1"/>
</dbReference>
<feature type="transmembrane region" description="Helical" evidence="6">
    <location>
        <begin position="146"/>
        <end position="166"/>
    </location>
</feature>
<keyword evidence="2" id="KW-1003">Cell membrane</keyword>
<dbReference type="EMBL" id="UOES01000506">
    <property type="protein sequence ID" value="VAW29063.1"/>
    <property type="molecule type" value="Genomic_DNA"/>
</dbReference>
<reference evidence="7" key="1">
    <citation type="submission" date="2018-06" db="EMBL/GenBank/DDBJ databases">
        <authorList>
            <person name="Zhirakovskaya E."/>
        </authorList>
    </citation>
    <scope>NUCLEOTIDE SEQUENCE</scope>
</reference>
<protein>
    <recommendedName>
        <fullName evidence="8">Threonine efflux protein</fullName>
    </recommendedName>
</protein>
<dbReference type="GO" id="GO:0005886">
    <property type="term" value="C:plasma membrane"/>
    <property type="evidence" value="ECO:0007669"/>
    <property type="project" value="UniProtKB-SubCell"/>
</dbReference>
<feature type="transmembrane region" description="Helical" evidence="6">
    <location>
        <begin position="38"/>
        <end position="56"/>
    </location>
</feature>
<dbReference type="Pfam" id="PF01810">
    <property type="entry name" value="LysE"/>
    <property type="match status" value="1"/>
</dbReference>
<keyword evidence="3 6" id="KW-0812">Transmembrane</keyword>
<dbReference type="PANTHER" id="PTHR30086:SF20">
    <property type="entry name" value="ARGININE EXPORTER PROTEIN ARGO-RELATED"/>
    <property type="match status" value="1"/>
</dbReference>
<evidence type="ECO:0000256" key="6">
    <source>
        <dbReference type="SAM" id="Phobius"/>
    </source>
</evidence>
<evidence type="ECO:0000256" key="1">
    <source>
        <dbReference type="ARBA" id="ARBA00004651"/>
    </source>
</evidence>
<feature type="transmembrane region" description="Helical" evidence="6">
    <location>
        <begin position="68"/>
        <end position="89"/>
    </location>
</feature>
<gene>
    <name evidence="7" type="ORF">MNBD_BACTEROID06-1672</name>
</gene>
<keyword evidence="5 6" id="KW-0472">Membrane</keyword>
<evidence type="ECO:0000256" key="5">
    <source>
        <dbReference type="ARBA" id="ARBA00023136"/>
    </source>
</evidence>
<evidence type="ECO:0008006" key="8">
    <source>
        <dbReference type="Google" id="ProtNLM"/>
    </source>
</evidence>
<keyword evidence="4 6" id="KW-1133">Transmembrane helix</keyword>
<feature type="transmembrane region" description="Helical" evidence="6">
    <location>
        <begin position="6"/>
        <end position="26"/>
    </location>
</feature>
<dbReference type="GO" id="GO:0015171">
    <property type="term" value="F:amino acid transmembrane transporter activity"/>
    <property type="evidence" value="ECO:0007669"/>
    <property type="project" value="TreeGrafter"/>
</dbReference>
<proteinExistence type="predicted"/>
<evidence type="ECO:0000256" key="2">
    <source>
        <dbReference type="ARBA" id="ARBA00022475"/>
    </source>
</evidence>
<name>A0A3B0ULD8_9ZZZZ</name>
<feature type="transmembrane region" description="Helical" evidence="6">
    <location>
        <begin position="110"/>
        <end position="134"/>
    </location>
</feature>
<sequence length="202" mass="22294">MLPFFNGLLFGLVFILSIGPVFFLLVQTSIEKGFKKAAFVALGISLADTIYVVLLMKGVASLLEEPTVKFWGGIIGVILLTFFGLFSFFKKAQLSISRKAHAADGYFRNFLKGFVFNVFNPSTIVFWLSLVSIVQINFGYAGDQKMLFFIGVLFAIISTDLTKSYLAGKLQRFLTVRTVGILNKVVGVILMGFGVALFTQLL</sequence>
<organism evidence="7">
    <name type="scientific">hydrothermal vent metagenome</name>
    <dbReference type="NCBI Taxonomy" id="652676"/>
    <lineage>
        <taxon>unclassified sequences</taxon>
        <taxon>metagenomes</taxon>
        <taxon>ecological metagenomes</taxon>
    </lineage>
</organism>
<evidence type="ECO:0000313" key="7">
    <source>
        <dbReference type="EMBL" id="VAW29063.1"/>
    </source>
</evidence>
<dbReference type="InterPro" id="IPR001123">
    <property type="entry name" value="LeuE-type"/>
</dbReference>